<reference evidence="7" key="1">
    <citation type="journal article" date="2014" name="Int. J. Syst. Evol. Microbiol.">
        <title>Complete genome sequence of Corynebacterium casei LMG S-19264T (=DSM 44701T), isolated from a smear-ripened cheese.</title>
        <authorList>
            <consortium name="US DOE Joint Genome Institute (JGI-PGF)"/>
            <person name="Walter F."/>
            <person name="Albersmeier A."/>
            <person name="Kalinowski J."/>
            <person name="Ruckert C."/>
        </authorList>
    </citation>
    <scope>NUCLEOTIDE SEQUENCE</scope>
    <source>
        <strain evidence="7">CCM 7684</strain>
    </source>
</reference>
<keyword evidence="2" id="KW-0808">Transferase</keyword>
<name>A0A8J2YK50_9RHOB</name>
<comment type="similarity">
    <text evidence="1">Belongs to the carbohydrate kinase PfkB family.</text>
</comment>
<proteinExistence type="inferred from homology"/>
<protein>
    <submittedName>
        <fullName evidence="7">Fructokinase</fullName>
    </submittedName>
</protein>
<dbReference type="Proteomes" id="UP000602745">
    <property type="component" value="Unassembled WGS sequence"/>
</dbReference>
<organism evidence="7 8">
    <name type="scientific">Agaricicola taiwanensis</name>
    <dbReference type="NCBI Taxonomy" id="591372"/>
    <lineage>
        <taxon>Bacteria</taxon>
        <taxon>Pseudomonadati</taxon>
        <taxon>Pseudomonadota</taxon>
        <taxon>Alphaproteobacteria</taxon>
        <taxon>Rhodobacterales</taxon>
        <taxon>Paracoccaceae</taxon>
        <taxon>Agaricicola</taxon>
    </lineage>
</organism>
<evidence type="ECO:0000256" key="4">
    <source>
        <dbReference type="ARBA" id="ARBA00022777"/>
    </source>
</evidence>
<dbReference type="GO" id="GO:0005524">
    <property type="term" value="F:ATP binding"/>
    <property type="evidence" value="ECO:0007669"/>
    <property type="project" value="UniProtKB-KW"/>
</dbReference>
<keyword evidence="5" id="KW-0067">ATP-binding</keyword>
<dbReference type="Pfam" id="PF00294">
    <property type="entry name" value="PfkB"/>
    <property type="match status" value="1"/>
</dbReference>
<keyword evidence="3" id="KW-0547">Nucleotide-binding</keyword>
<evidence type="ECO:0000313" key="8">
    <source>
        <dbReference type="Proteomes" id="UP000602745"/>
    </source>
</evidence>
<dbReference type="PANTHER" id="PTHR43085">
    <property type="entry name" value="HEXOKINASE FAMILY MEMBER"/>
    <property type="match status" value="1"/>
</dbReference>
<dbReference type="InterPro" id="IPR029056">
    <property type="entry name" value="Ribokinase-like"/>
</dbReference>
<sequence length="309" mass="32796">MLLSCGDSLIDFMPMRTADGREAFIPVAGGSCLNVAVAMARLGAQAGFVGGISTDMFGAMIAAHAEASGVSLACSLRPQAQTTLAFVRLADGEPSYAFYDESSATRQWRHEAGAIPFERVEALHIGSTSLIADQGHAEGLKLVDEAKARCIISFDPNCRPNLVTDLDDYRGKMEAFMVRADILRLSDVDFSYLYGDADVATFAAGALADGVSLMVLTEGEKGARAWTRTGMISVEALRVDVADTIGAGDTFQGALMVALLEGQHLKDREALSAMAPDDVERCLLFAAKCAAVTCSRAGANPPWRYELPA</sequence>
<evidence type="ECO:0000313" key="7">
    <source>
        <dbReference type="EMBL" id="GGE48556.1"/>
    </source>
</evidence>
<dbReference type="PROSITE" id="PS00584">
    <property type="entry name" value="PFKB_KINASES_2"/>
    <property type="match status" value="1"/>
</dbReference>
<evidence type="ECO:0000256" key="2">
    <source>
        <dbReference type="ARBA" id="ARBA00022679"/>
    </source>
</evidence>
<comment type="caution">
    <text evidence="7">The sequence shown here is derived from an EMBL/GenBank/DDBJ whole genome shotgun (WGS) entry which is preliminary data.</text>
</comment>
<evidence type="ECO:0000256" key="5">
    <source>
        <dbReference type="ARBA" id="ARBA00022840"/>
    </source>
</evidence>
<dbReference type="InterPro" id="IPR011611">
    <property type="entry name" value="PfkB_dom"/>
</dbReference>
<dbReference type="InterPro" id="IPR050306">
    <property type="entry name" value="PfkB_Carbo_kinase"/>
</dbReference>
<dbReference type="PANTHER" id="PTHR43085:SF1">
    <property type="entry name" value="PSEUDOURIDINE KINASE-RELATED"/>
    <property type="match status" value="1"/>
</dbReference>
<gene>
    <name evidence="7" type="ORF">GCM10007276_27140</name>
</gene>
<keyword evidence="4" id="KW-0418">Kinase</keyword>
<evidence type="ECO:0000256" key="1">
    <source>
        <dbReference type="ARBA" id="ARBA00010688"/>
    </source>
</evidence>
<dbReference type="InterPro" id="IPR002173">
    <property type="entry name" value="Carboh/pur_kinase_PfkB_CS"/>
</dbReference>
<feature type="domain" description="Carbohydrate kinase PfkB" evidence="6">
    <location>
        <begin position="27"/>
        <end position="302"/>
    </location>
</feature>
<dbReference type="SUPFAM" id="SSF53613">
    <property type="entry name" value="Ribokinase-like"/>
    <property type="match status" value="1"/>
</dbReference>
<dbReference type="AlphaFoldDB" id="A0A8J2YK50"/>
<evidence type="ECO:0000259" key="6">
    <source>
        <dbReference type="Pfam" id="PF00294"/>
    </source>
</evidence>
<keyword evidence="8" id="KW-1185">Reference proteome</keyword>
<dbReference type="Gene3D" id="3.40.1190.20">
    <property type="match status" value="1"/>
</dbReference>
<accession>A0A8J2YK50</accession>
<dbReference type="CDD" id="cd01167">
    <property type="entry name" value="bac_FRK"/>
    <property type="match status" value="1"/>
</dbReference>
<dbReference type="GO" id="GO:0016301">
    <property type="term" value="F:kinase activity"/>
    <property type="evidence" value="ECO:0007669"/>
    <property type="project" value="UniProtKB-KW"/>
</dbReference>
<dbReference type="EMBL" id="BMCP01000003">
    <property type="protein sequence ID" value="GGE48556.1"/>
    <property type="molecule type" value="Genomic_DNA"/>
</dbReference>
<dbReference type="RefSeq" id="WP_188410347.1">
    <property type="nucleotide sequence ID" value="NZ_BMCP01000003.1"/>
</dbReference>
<evidence type="ECO:0000256" key="3">
    <source>
        <dbReference type="ARBA" id="ARBA00022741"/>
    </source>
</evidence>
<reference evidence="7" key="2">
    <citation type="submission" date="2020-09" db="EMBL/GenBank/DDBJ databases">
        <authorList>
            <person name="Sun Q."/>
            <person name="Sedlacek I."/>
        </authorList>
    </citation>
    <scope>NUCLEOTIDE SEQUENCE</scope>
    <source>
        <strain evidence="7">CCM 7684</strain>
    </source>
</reference>